<name>A0ACB9PU67_BAUVA</name>
<evidence type="ECO:0000313" key="1">
    <source>
        <dbReference type="EMBL" id="KAI4352041.1"/>
    </source>
</evidence>
<evidence type="ECO:0000313" key="2">
    <source>
        <dbReference type="Proteomes" id="UP000828941"/>
    </source>
</evidence>
<protein>
    <submittedName>
        <fullName evidence="1">Uncharacterized protein</fullName>
    </submittedName>
</protein>
<dbReference type="Proteomes" id="UP000828941">
    <property type="component" value="Chromosome 3"/>
</dbReference>
<proteinExistence type="predicted"/>
<reference evidence="1 2" key="1">
    <citation type="journal article" date="2022" name="DNA Res.">
        <title>Chromosomal-level genome assembly of the orchid tree Bauhinia variegata (Leguminosae; Cercidoideae) supports the allotetraploid origin hypothesis of Bauhinia.</title>
        <authorList>
            <person name="Zhong Y."/>
            <person name="Chen Y."/>
            <person name="Zheng D."/>
            <person name="Pang J."/>
            <person name="Liu Y."/>
            <person name="Luo S."/>
            <person name="Meng S."/>
            <person name="Qian L."/>
            <person name="Wei D."/>
            <person name="Dai S."/>
            <person name="Zhou R."/>
        </authorList>
    </citation>
    <scope>NUCLEOTIDE SEQUENCE [LARGE SCALE GENOMIC DNA]</scope>
    <source>
        <strain evidence="1">BV-YZ2020</strain>
    </source>
</reference>
<comment type="caution">
    <text evidence="1">The sequence shown here is derived from an EMBL/GenBank/DDBJ whole genome shotgun (WGS) entry which is preliminary data.</text>
</comment>
<dbReference type="EMBL" id="CM039428">
    <property type="protein sequence ID" value="KAI4352041.1"/>
    <property type="molecule type" value="Genomic_DNA"/>
</dbReference>
<organism evidence="1 2">
    <name type="scientific">Bauhinia variegata</name>
    <name type="common">Purple orchid tree</name>
    <name type="synonym">Phanera variegata</name>
    <dbReference type="NCBI Taxonomy" id="167791"/>
    <lineage>
        <taxon>Eukaryota</taxon>
        <taxon>Viridiplantae</taxon>
        <taxon>Streptophyta</taxon>
        <taxon>Embryophyta</taxon>
        <taxon>Tracheophyta</taxon>
        <taxon>Spermatophyta</taxon>
        <taxon>Magnoliopsida</taxon>
        <taxon>eudicotyledons</taxon>
        <taxon>Gunneridae</taxon>
        <taxon>Pentapetalae</taxon>
        <taxon>rosids</taxon>
        <taxon>fabids</taxon>
        <taxon>Fabales</taxon>
        <taxon>Fabaceae</taxon>
        <taxon>Cercidoideae</taxon>
        <taxon>Cercideae</taxon>
        <taxon>Bauhiniinae</taxon>
        <taxon>Bauhinia</taxon>
    </lineage>
</organism>
<sequence length="496" mass="54716">MNPSSEAARIALCKALGVFSSRIDSDFAPMATQDQTEHTRPSSAATAGNFYSNGGQQSENALQLADATSVGNNHAPKVRKPYTITKQREKWTEEEHQKFLEALKLYGRGWRQIEEHVGTKTAVQIRSHAQKFFSKVARESNGCTESSVKPIDIPPPRPKRKPLHPYPRKSIDSYKGHTISNEAERSPSPNLVISEKDTQSPTSVLTALGSEAFGSACSEQTNRCISPNSCTTDIHSASLSPVDKENDCLTSNLSEEEGKGSRAASSLPTGRNQDCLFKKLELNSEASQYSKEATANVPTTSTIKLFGRTVNIVDSQKSLNVDEENIKSIACKPNEVVIFENEKLDETCPSKQSELSLGLYSGDCKVKCMEYPKEKPGFVETIPQWNLYPGVPVFYLEPSNQILNPKPLRPSLKERMTEKESSCTGSNSESVSETINGDKNSNAGDSHSQSRHHERTVPHKTPRGFVPYKRCLAERDSSSLIVAMEEREGQRARVCS</sequence>
<accession>A0ACB9PU67</accession>
<gene>
    <name evidence="1" type="ORF">L6164_006329</name>
</gene>
<keyword evidence="2" id="KW-1185">Reference proteome</keyword>